<keyword evidence="3 4" id="KW-0732">Signal</keyword>
<dbReference type="InterPro" id="IPR006061">
    <property type="entry name" value="SBP_1_CS"/>
</dbReference>
<organism evidence="5 6">
    <name type="scientific">Microbacterium testaceum</name>
    <name type="common">Aureobacterium testaceum</name>
    <name type="synonym">Brevibacterium testaceum</name>
    <dbReference type="NCBI Taxonomy" id="2033"/>
    <lineage>
        <taxon>Bacteria</taxon>
        <taxon>Bacillati</taxon>
        <taxon>Actinomycetota</taxon>
        <taxon>Actinomycetes</taxon>
        <taxon>Micrococcales</taxon>
        <taxon>Microbacteriaceae</taxon>
        <taxon>Microbacterium</taxon>
    </lineage>
</organism>
<evidence type="ECO:0000256" key="1">
    <source>
        <dbReference type="ARBA" id="ARBA00008520"/>
    </source>
</evidence>
<dbReference type="Proteomes" id="UP000075025">
    <property type="component" value="Unassembled WGS sequence"/>
</dbReference>
<dbReference type="Gene3D" id="3.40.190.10">
    <property type="entry name" value="Periplasmic binding protein-like II"/>
    <property type="match status" value="2"/>
</dbReference>
<evidence type="ECO:0000256" key="4">
    <source>
        <dbReference type="SAM" id="SignalP"/>
    </source>
</evidence>
<dbReference type="InterPro" id="IPR006059">
    <property type="entry name" value="SBP"/>
</dbReference>
<dbReference type="PROSITE" id="PS51257">
    <property type="entry name" value="PROKAR_LIPOPROTEIN"/>
    <property type="match status" value="1"/>
</dbReference>
<evidence type="ECO:0000256" key="2">
    <source>
        <dbReference type="ARBA" id="ARBA00022448"/>
    </source>
</evidence>
<dbReference type="InterPro" id="IPR050490">
    <property type="entry name" value="Bact_solute-bd_prot1"/>
</dbReference>
<dbReference type="SUPFAM" id="SSF53850">
    <property type="entry name" value="Periplasmic binding protein-like II"/>
    <property type="match status" value="1"/>
</dbReference>
<feature type="chain" id="PRO_5038794485" description="Sugar ABC transporter substrate-binding protein" evidence="4">
    <location>
        <begin position="30"/>
        <end position="421"/>
    </location>
</feature>
<sequence>MPRSRARTASTVTALTALALASLTGCQTASSDTTTLSFLMWGDGGDTQKAYEKVIDAFEAENPGVTVNAEFVNTNDYDNVLKTRLSGGAGPDVYGFDPKNLTDFVRDGFAADLSGADFFSRLDDAAAQEARRGADGDTAYSVPISQSGNGIIYNTALFEKAGIAEVPQTYTELKAAAEKLSAAGITPLAMSAQDSWWPQFVAYYAMAQHVFPDDPGAIEELLSGEKTFADIPGYAESLEVVKDLVPAYMPDPLGTNQSAAKSAFLTGQAAMFPATWILSDARAAGVEPGYMNFPTVDADVADMWGSYLVAWGINPGNDRVEAAESFIDFFFQDEVYTDFLTSVKAFPTTEGIDVSADDPLFPAMTAAWEGKTFRPVVIPAHPQLQETLLVGMQNLIAGRSDVDTVIADLDAALVEVRANAD</sequence>
<name>A0A147EZT3_MICTE</name>
<evidence type="ECO:0000313" key="5">
    <source>
        <dbReference type="EMBL" id="KTR95651.1"/>
    </source>
</evidence>
<keyword evidence="2" id="KW-0813">Transport</keyword>
<dbReference type="Pfam" id="PF01547">
    <property type="entry name" value="SBP_bac_1"/>
    <property type="match status" value="1"/>
</dbReference>
<dbReference type="OrthoDB" id="358201at2"/>
<comment type="caution">
    <text evidence="5">The sequence shown here is derived from an EMBL/GenBank/DDBJ whole genome shotgun (WGS) entry which is preliminary data.</text>
</comment>
<evidence type="ECO:0000256" key="3">
    <source>
        <dbReference type="ARBA" id="ARBA00022729"/>
    </source>
</evidence>
<protein>
    <recommendedName>
        <fullName evidence="7">Sugar ABC transporter substrate-binding protein</fullName>
    </recommendedName>
</protein>
<dbReference type="PROSITE" id="PS01037">
    <property type="entry name" value="SBP_BACTERIAL_1"/>
    <property type="match status" value="1"/>
</dbReference>
<dbReference type="GO" id="GO:0055085">
    <property type="term" value="P:transmembrane transport"/>
    <property type="evidence" value="ECO:0007669"/>
    <property type="project" value="InterPro"/>
</dbReference>
<evidence type="ECO:0000313" key="6">
    <source>
        <dbReference type="Proteomes" id="UP000075025"/>
    </source>
</evidence>
<dbReference type="EMBL" id="LDRT01000027">
    <property type="protein sequence ID" value="KTR95651.1"/>
    <property type="molecule type" value="Genomic_DNA"/>
</dbReference>
<dbReference type="AlphaFoldDB" id="A0A147EZT3"/>
<proteinExistence type="inferred from homology"/>
<comment type="similarity">
    <text evidence="1">Belongs to the bacterial solute-binding protein 1 family.</text>
</comment>
<dbReference type="PATRIC" id="fig|2033.6.peg.1934"/>
<reference evidence="5 6" key="1">
    <citation type="journal article" date="2016" name="Front. Microbiol.">
        <title>Genomic Resource of Rice Seed Associated Bacteria.</title>
        <authorList>
            <person name="Midha S."/>
            <person name="Bansal K."/>
            <person name="Sharma S."/>
            <person name="Kumar N."/>
            <person name="Patil P.P."/>
            <person name="Chaudhry V."/>
            <person name="Patil P.B."/>
        </authorList>
    </citation>
    <scope>NUCLEOTIDE SEQUENCE [LARGE SCALE GENOMIC DNA]</scope>
    <source>
        <strain evidence="5 6">NS220</strain>
    </source>
</reference>
<feature type="signal peptide" evidence="4">
    <location>
        <begin position="1"/>
        <end position="29"/>
    </location>
</feature>
<dbReference type="PANTHER" id="PTHR43649">
    <property type="entry name" value="ARABINOSE-BINDING PROTEIN-RELATED"/>
    <property type="match status" value="1"/>
</dbReference>
<accession>A0A147EZT3</accession>
<evidence type="ECO:0008006" key="7">
    <source>
        <dbReference type="Google" id="ProtNLM"/>
    </source>
</evidence>
<gene>
    <name evidence="5" type="ORF">NS220_05040</name>
</gene>
<dbReference type="RefSeq" id="WP_058622999.1">
    <property type="nucleotide sequence ID" value="NZ_LDRT01000027.1"/>
</dbReference>